<feature type="compositionally biased region" description="Low complexity" evidence="3">
    <location>
        <begin position="86"/>
        <end position="105"/>
    </location>
</feature>
<dbReference type="SUPFAM" id="SSF47095">
    <property type="entry name" value="HMG-box"/>
    <property type="match status" value="1"/>
</dbReference>
<dbReference type="InterPro" id="IPR036910">
    <property type="entry name" value="HMG_box_dom_sf"/>
</dbReference>
<keyword evidence="6" id="KW-1185">Reference proteome</keyword>
<proteinExistence type="predicted"/>
<sequence>MSSDMASPPIQFESDPVLMAGSAAPGSTYGGYQSIYGGMNGNSMGFGHAGSYPVPNPATPPSLPPMHNSNPYAPAGNFQFSYHGDTGSAPPTSSGVSVASVSAAPLNTPNGQVLDAQHSPHAQQMQPSQLTPPQQHPQTPQQQQQQQQQPLQRQAHPSVNNTQSPYQPSPQAHHPGMPNLAHGHAIYPGDARYDNRLPHQRYMDPSMQPMMNRNGSRDMTWAQPNGMIPDLLGTNHPGGIRNIGGPQSRVPVKQQGMAMNGMGGMAMNGMNGMGGMGGLSGIPGMPGMNAMGGDRMPWGGMVAAAPQSPYGHGPHTPQPMPHQQQFHQGLQQHQFQQPPHLLHHQQGMQQHMGVHGRPGALAPVAGGGISKKKLKKPIIPVVKDKNCPKRPRNSYIFFTLMKRDDIKKKHPEFKPTEITKMLGEEWQKLSESEKENYGSMAENDKKRYQSEMETYDANGGANAAANAGSEGGNNQNGGAGNVSAGPGGEMNNEPWRG</sequence>
<feature type="compositionally biased region" description="Gly residues" evidence="3">
    <location>
        <begin position="469"/>
        <end position="488"/>
    </location>
</feature>
<keyword evidence="1 2" id="KW-0238">DNA-binding</keyword>
<evidence type="ECO:0000256" key="2">
    <source>
        <dbReference type="PROSITE-ProRule" id="PRU00267"/>
    </source>
</evidence>
<organism evidence="5 6">
    <name type="scientific">Dissophora globulifera</name>
    <dbReference type="NCBI Taxonomy" id="979702"/>
    <lineage>
        <taxon>Eukaryota</taxon>
        <taxon>Fungi</taxon>
        <taxon>Fungi incertae sedis</taxon>
        <taxon>Mucoromycota</taxon>
        <taxon>Mortierellomycotina</taxon>
        <taxon>Mortierellomycetes</taxon>
        <taxon>Mortierellales</taxon>
        <taxon>Mortierellaceae</taxon>
        <taxon>Dissophora</taxon>
    </lineage>
</organism>
<dbReference type="PROSITE" id="PS50118">
    <property type="entry name" value="HMG_BOX_2"/>
    <property type="match status" value="1"/>
</dbReference>
<accession>A0A9P6RVB5</accession>
<dbReference type="AlphaFoldDB" id="A0A9P6RVB5"/>
<feature type="compositionally biased region" description="Low complexity" evidence="3">
    <location>
        <begin position="457"/>
        <end position="468"/>
    </location>
</feature>
<dbReference type="SMART" id="SM00398">
    <property type="entry name" value="HMG"/>
    <property type="match status" value="1"/>
</dbReference>
<evidence type="ECO:0000259" key="4">
    <source>
        <dbReference type="PROSITE" id="PS50118"/>
    </source>
</evidence>
<dbReference type="Proteomes" id="UP000738325">
    <property type="component" value="Unassembled WGS sequence"/>
</dbReference>
<dbReference type="OrthoDB" id="1919336at2759"/>
<evidence type="ECO:0000256" key="1">
    <source>
        <dbReference type="ARBA" id="ARBA00023125"/>
    </source>
</evidence>
<feature type="region of interest" description="Disordered" evidence="3">
    <location>
        <begin position="313"/>
        <end position="337"/>
    </location>
</feature>
<comment type="caution">
    <text evidence="5">The sequence shown here is derived from an EMBL/GenBank/DDBJ whole genome shotgun (WGS) entry which is preliminary data.</text>
</comment>
<feature type="region of interest" description="Disordered" evidence="3">
    <location>
        <begin position="433"/>
        <end position="497"/>
    </location>
</feature>
<feature type="domain" description="HMG box" evidence="4">
    <location>
        <begin position="388"/>
        <end position="456"/>
    </location>
</feature>
<reference evidence="5" key="1">
    <citation type="journal article" date="2020" name="Fungal Divers.">
        <title>Resolving the Mortierellaceae phylogeny through synthesis of multi-gene phylogenetics and phylogenomics.</title>
        <authorList>
            <person name="Vandepol N."/>
            <person name="Liber J."/>
            <person name="Desiro A."/>
            <person name="Na H."/>
            <person name="Kennedy M."/>
            <person name="Barry K."/>
            <person name="Grigoriev I.V."/>
            <person name="Miller A.N."/>
            <person name="O'Donnell K."/>
            <person name="Stajich J.E."/>
            <person name="Bonito G."/>
        </authorList>
    </citation>
    <scope>NUCLEOTIDE SEQUENCE</scope>
    <source>
        <strain evidence="5">REB-010B</strain>
    </source>
</reference>
<dbReference type="GO" id="GO:0003677">
    <property type="term" value="F:DNA binding"/>
    <property type="evidence" value="ECO:0007669"/>
    <property type="project" value="UniProtKB-UniRule"/>
</dbReference>
<evidence type="ECO:0000256" key="3">
    <source>
        <dbReference type="SAM" id="MobiDB-lite"/>
    </source>
</evidence>
<dbReference type="InterPro" id="IPR050342">
    <property type="entry name" value="HMGB"/>
</dbReference>
<feature type="DNA-binding region" description="HMG box" evidence="2">
    <location>
        <begin position="388"/>
        <end position="456"/>
    </location>
</feature>
<dbReference type="GO" id="GO:0005634">
    <property type="term" value="C:nucleus"/>
    <property type="evidence" value="ECO:0007669"/>
    <property type="project" value="UniProtKB-UniRule"/>
</dbReference>
<gene>
    <name evidence="5" type="ORF">BGZ99_005318</name>
</gene>
<feature type="region of interest" description="Disordered" evidence="3">
    <location>
        <begin position="77"/>
        <end position="197"/>
    </location>
</feature>
<evidence type="ECO:0000313" key="6">
    <source>
        <dbReference type="Proteomes" id="UP000738325"/>
    </source>
</evidence>
<dbReference type="PANTHER" id="PTHR48112">
    <property type="entry name" value="HIGH MOBILITY GROUP PROTEIN DSP1"/>
    <property type="match status" value="1"/>
</dbReference>
<evidence type="ECO:0000313" key="5">
    <source>
        <dbReference type="EMBL" id="KAG0328453.1"/>
    </source>
</evidence>
<feature type="compositionally biased region" description="Low complexity" evidence="3">
    <location>
        <begin position="126"/>
        <end position="158"/>
    </location>
</feature>
<name>A0A9P6RVB5_9FUNG</name>
<dbReference type="EMBL" id="JAAAIP010000034">
    <property type="protein sequence ID" value="KAG0328453.1"/>
    <property type="molecule type" value="Genomic_DNA"/>
</dbReference>
<feature type="compositionally biased region" description="Polar residues" evidence="3">
    <location>
        <begin position="159"/>
        <end position="170"/>
    </location>
</feature>
<dbReference type="PANTHER" id="PTHR48112:SF22">
    <property type="entry name" value="MITOCHONDRIAL TRANSCRIPTION FACTOR A, ISOFORM B"/>
    <property type="match status" value="1"/>
</dbReference>
<dbReference type="Pfam" id="PF00505">
    <property type="entry name" value="HMG_box"/>
    <property type="match status" value="1"/>
</dbReference>
<dbReference type="InterPro" id="IPR009071">
    <property type="entry name" value="HMG_box_dom"/>
</dbReference>
<feature type="compositionally biased region" description="Basic and acidic residues" evidence="3">
    <location>
        <begin position="433"/>
        <end position="450"/>
    </location>
</feature>
<keyword evidence="2" id="KW-0539">Nucleus</keyword>
<protein>
    <recommendedName>
        <fullName evidence="4">HMG box domain-containing protein</fullName>
    </recommendedName>
</protein>
<dbReference type="Gene3D" id="1.10.30.10">
    <property type="entry name" value="High mobility group box domain"/>
    <property type="match status" value="1"/>
</dbReference>